<dbReference type="RefSeq" id="WP_148782675.1">
    <property type="nucleotide sequence ID" value="NZ_VNHU01000005.1"/>
</dbReference>
<keyword evidence="1" id="KW-0732">Signal</keyword>
<name>A0A5S5C524_9FLAO</name>
<reference evidence="2 3" key="1">
    <citation type="submission" date="2019-07" db="EMBL/GenBank/DDBJ databases">
        <title>Genomic Encyclopedia of Archaeal and Bacterial Type Strains, Phase II (KMG-II): from individual species to whole genera.</title>
        <authorList>
            <person name="Goeker M."/>
        </authorList>
    </citation>
    <scope>NUCLEOTIDE SEQUENCE [LARGE SCALE GENOMIC DNA]</scope>
    <source>
        <strain evidence="2 3">DSM 17527</strain>
    </source>
</reference>
<evidence type="ECO:0008006" key="4">
    <source>
        <dbReference type="Google" id="ProtNLM"/>
    </source>
</evidence>
<evidence type="ECO:0000256" key="1">
    <source>
        <dbReference type="SAM" id="SignalP"/>
    </source>
</evidence>
<dbReference type="OrthoDB" id="1441793at2"/>
<comment type="caution">
    <text evidence="2">The sequence shown here is derived from an EMBL/GenBank/DDBJ whole genome shotgun (WGS) entry which is preliminary data.</text>
</comment>
<accession>A0A5S5C524</accession>
<dbReference type="AlphaFoldDB" id="A0A5S5C524"/>
<dbReference type="Proteomes" id="UP000324376">
    <property type="component" value="Unassembled WGS sequence"/>
</dbReference>
<keyword evidence="3" id="KW-1185">Reference proteome</keyword>
<organism evidence="2 3">
    <name type="scientific">Aquimarina intermedia</name>
    <dbReference type="NCBI Taxonomy" id="350814"/>
    <lineage>
        <taxon>Bacteria</taxon>
        <taxon>Pseudomonadati</taxon>
        <taxon>Bacteroidota</taxon>
        <taxon>Flavobacteriia</taxon>
        <taxon>Flavobacteriales</taxon>
        <taxon>Flavobacteriaceae</taxon>
        <taxon>Aquimarina</taxon>
    </lineage>
</organism>
<feature type="signal peptide" evidence="1">
    <location>
        <begin position="1"/>
        <end position="19"/>
    </location>
</feature>
<evidence type="ECO:0000313" key="2">
    <source>
        <dbReference type="EMBL" id="TYP73572.1"/>
    </source>
</evidence>
<evidence type="ECO:0000313" key="3">
    <source>
        <dbReference type="Proteomes" id="UP000324376"/>
    </source>
</evidence>
<dbReference type="EMBL" id="VNHU01000005">
    <property type="protein sequence ID" value="TYP73572.1"/>
    <property type="molecule type" value="Genomic_DNA"/>
</dbReference>
<gene>
    <name evidence="2" type="ORF">BD809_105160</name>
</gene>
<feature type="chain" id="PRO_5024309885" description="Curlin associated repeat-containing protein" evidence="1">
    <location>
        <begin position="20"/>
        <end position="167"/>
    </location>
</feature>
<protein>
    <recommendedName>
        <fullName evidence="4">Curlin associated repeat-containing protein</fullName>
    </recommendedName>
</protein>
<proteinExistence type="predicted"/>
<sequence>MNNLGIVMSLLMLTTLGYAQDIDADQVRSDLQDWQLDQQEIFSAIDRPSTEIQANLNKSVFIKQIGETNTAFVDVFSNSYAIEVTQSGDYNAVDINESALQISKNIIQNGDNNTYFENSYTIGEHTMIDINQEGNNLYFEKFGSNALANKIKLKMTGNSKTIILRNF</sequence>